<reference evidence="2 3" key="1">
    <citation type="submission" date="2017-01" db="EMBL/GenBank/DDBJ databases">
        <title>The recent genome duplication of the halophilic yeast Hortaea werneckii: insights from long-read sequencing.</title>
        <authorList>
            <person name="Sinha S."/>
            <person name="Flibotte S."/>
            <person name="Neira M."/>
            <person name="Lenassi M."/>
            <person name="Gostincar C."/>
            <person name="Stajich J.E."/>
            <person name="Nislow C.E."/>
        </authorList>
    </citation>
    <scope>NUCLEOTIDE SEQUENCE [LARGE SCALE GENOMIC DNA]</scope>
    <source>
        <strain evidence="2 3">EXF-2000</strain>
    </source>
</reference>
<keyword evidence="3" id="KW-1185">Reference proteome</keyword>
<comment type="caution">
    <text evidence="2">The sequence shown here is derived from an EMBL/GenBank/DDBJ whole genome shotgun (WGS) entry which is preliminary data.</text>
</comment>
<feature type="compositionally biased region" description="Basic and acidic residues" evidence="1">
    <location>
        <begin position="8"/>
        <end position="19"/>
    </location>
</feature>
<dbReference type="InParanoid" id="A0A1Z5SW42"/>
<organism evidence="2 3">
    <name type="scientific">Hortaea werneckii EXF-2000</name>
    <dbReference type="NCBI Taxonomy" id="1157616"/>
    <lineage>
        <taxon>Eukaryota</taxon>
        <taxon>Fungi</taxon>
        <taxon>Dikarya</taxon>
        <taxon>Ascomycota</taxon>
        <taxon>Pezizomycotina</taxon>
        <taxon>Dothideomycetes</taxon>
        <taxon>Dothideomycetidae</taxon>
        <taxon>Mycosphaerellales</taxon>
        <taxon>Teratosphaeriaceae</taxon>
        <taxon>Hortaea</taxon>
    </lineage>
</organism>
<feature type="region of interest" description="Disordered" evidence="1">
    <location>
        <begin position="1"/>
        <end position="25"/>
    </location>
</feature>
<accession>A0A1Z5SW42</accession>
<evidence type="ECO:0000313" key="3">
    <source>
        <dbReference type="Proteomes" id="UP000194280"/>
    </source>
</evidence>
<protein>
    <submittedName>
        <fullName evidence="2">Uncharacterized protein</fullName>
    </submittedName>
</protein>
<feature type="compositionally biased region" description="Basic residues" evidence="1">
    <location>
        <begin position="68"/>
        <end position="77"/>
    </location>
</feature>
<dbReference type="AlphaFoldDB" id="A0A1Z5SW42"/>
<gene>
    <name evidence="2" type="ORF">BTJ68_12116</name>
</gene>
<proteinExistence type="predicted"/>
<feature type="region of interest" description="Disordered" evidence="1">
    <location>
        <begin position="61"/>
        <end position="83"/>
    </location>
</feature>
<dbReference type="VEuPathDB" id="FungiDB:BTJ68_12116"/>
<dbReference type="STRING" id="1157616.A0A1Z5SW42"/>
<dbReference type="EMBL" id="MUNK01000219">
    <property type="protein sequence ID" value="OTA25030.1"/>
    <property type="molecule type" value="Genomic_DNA"/>
</dbReference>
<dbReference type="OrthoDB" id="1713558at2759"/>
<evidence type="ECO:0000256" key="1">
    <source>
        <dbReference type="SAM" id="MobiDB-lite"/>
    </source>
</evidence>
<sequence length="83" mass="9320">MADQMDVDAVKGEQQEEKVGPAPDLPAERIITNNFTLLNAAVDAFDSRFTLRALRSISTLRKAPQLPRGHRHRHPHRLPQAAE</sequence>
<name>A0A1Z5SW42_HORWE</name>
<evidence type="ECO:0000313" key="2">
    <source>
        <dbReference type="EMBL" id="OTA25030.1"/>
    </source>
</evidence>
<dbReference type="Proteomes" id="UP000194280">
    <property type="component" value="Unassembled WGS sequence"/>
</dbReference>